<dbReference type="PIRSF" id="PIRSF036893">
    <property type="entry name" value="Lipocalin_ApoD"/>
    <property type="match status" value="1"/>
</dbReference>
<name>A0A346NR36_9ALTE</name>
<dbReference type="OrthoDB" id="9793905at2"/>
<dbReference type="CDD" id="cd19438">
    <property type="entry name" value="lipocalin_Blc-like"/>
    <property type="match status" value="1"/>
</dbReference>
<dbReference type="InterPro" id="IPR000566">
    <property type="entry name" value="Lipocln_cytosolic_FA-bd_dom"/>
</dbReference>
<keyword evidence="6 12" id="KW-0472">Membrane</keyword>
<keyword evidence="16" id="KW-1185">Reference proteome</keyword>
<dbReference type="GO" id="GO:0008289">
    <property type="term" value="F:lipid binding"/>
    <property type="evidence" value="ECO:0007669"/>
    <property type="project" value="UniProtKB-UniRule"/>
</dbReference>
<dbReference type="EMBL" id="CP031769">
    <property type="protein sequence ID" value="AXR07993.1"/>
    <property type="molecule type" value="Genomic_DNA"/>
</dbReference>
<dbReference type="SUPFAM" id="SSF50814">
    <property type="entry name" value="Lipocalins"/>
    <property type="match status" value="1"/>
</dbReference>
<evidence type="ECO:0000256" key="7">
    <source>
        <dbReference type="ARBA" id="ARBA00023139"/>
    </source>
</evidence>
<dbReference type="KEGG" id="salm:D0Y50_17515"/>
<protein>
    <recommendedName>
        <fullName evidence="11 12">Outer membrane lipoprotein Blc</fullName>
    </recommendedName>
</protein>
<comment type="subunit">
    <text evidence="3 12">Homodimer.</text>
</comment>
<evidence type="ECO:0000256" key="12">
    <source>
        <dbReference type="PIRNR" id="PIRNR036893"/>
    </source>
</evidence>
<dbReference type="PANTHER" id="PTHR10612:SF34">
    <property type="entry name" value="APOLIPOPROTEIN D"/>
    <property type="match status" value="1"/>
</dbReference>
<dbReference type="InterPro" id="IPR002446">
    <property type="entry name" value="Lipocalin_bac"/>
</dbReference>
<keyword evidence="5 12" id="KW-0446">Lipid-binding</keyword>
<comment type="subcellular location">
    <subcellularLocation>
        <location evidence="1">Cell outer membrane</location>
        <topology evidence="1">Lipid-anchor</topology>
    </subcellularLocation>
</comment>
<feature type="lipid moiety-binding region" description="N-palmitoyl cysteine" evidence="13">
    <location>
        <position position="16"/>
    </location>
</feature>
<keyword evidence="4" id="KW-0732">Signal</keyword>
<dbReference type="GO" id="GO:0006950">
    <property type="term" value="P:response to stress"/>
    <property type="evidence" value="ECO:0007669"/>
    <property type="project" value="UniProtKB-ARBA"/>
</dbReference>
<evidence type="ECO:0000313" key="16">
    <source>
        <dbReference type="Proteomes" id="UP000262073"/>
    </source>
</evidence>
<feature type="domain" description="Lipocalin/cytosolic fatty-acid binding" evidence="14">
    <location>
        <begin position="31"/>
        <end position="170"/>
    </location>
</feature>
<evidence type="ECO:0000256" key="2">
    <source>
        <dbReference type="ARBA" id="ARBA00006889"/>
    </source>
</evidence>
<sequence>MKFILLLISCIWLLGCSSDKPQNVTPVNPFDAERYLGTWYEIARLDHSFEEGLSEVTAQYSSREDGGIKVINRGYNAAEGKWEEAEGKAYFVEDTNTGWLKVSFFGPFYASYVVAELDSQEYQWSLVTGPDRDYLWILSRTPQLPQQQLDALLAKAEALGYATDKLIFVEHGQAQAAPKS</sequence>
<accession>A0A346NR36</accession>
<evidence type="ECO:0000256" key="5">
    <source>
        <dbReference type="ARBA" id="ARBA00023121"/>
    </source>
</evidence>
<keyword evidence="8 12" id="KW-0998">Cell outer membrane</keyword>
<dbReference type="FunFam" id="2.40.128.20:FF:000002">
    <property type="entry name" value="Outer membrane lipoprotein Blc"/>
    <property type="match status" value="1"/>
</dbReference>
<dbReference type="PROSITE" id="PS51257">
    <property type="entry name" value="PROKAR_LIPOPROTEIN"/>
    <property type="match status" value="1"/>
</dbReference>
<dbReference type="GO" id="GO:0009279">
    <property type="term" value="C:cell outer membrane"/>
    <property type="evidence" value="ECO:0007669"/>
    <property type="project" value="UniProtKB-SubCell"/>
</dbReference>
<gene>
    <name evidence="15" type="ORF">D0Y50_17515</name>
</gene>
<keyword evidence="7 13" id="KW-0564">Palmitate</keyword>
<dbReference type="AlphaFoldDB" id="A0A346NR36"/>
<dbReference type="InterPro" id="IPR047202">
    <property type="entry name" value="Lipocalin_Blc-like_dom"/>
</dbReference>
<dbReference type="RefSeq" id="WP_108566815.1">
    <property type="nucleotide sequence ID" value="NZ_CP031769.1"/>
</dbReference>
<dbReference type="PRINTS" id="PR01171">
    <property type="entry name" value="BCTLIPOCALIN"/>
</dbReference>
<feature type="lipid moiety-binding region" description="S-diacylglycerol cysteine" evidence="13">
    <location>
        <position position="16"/>
    </location>
</feature>
<proteinExistence type="inferred from homology"/>
<evidence type="ECO:0000313" key="15">
    <source>
        <dbReference type="EMBL" id="AXR07993.1"/>
    </source>
</evidence>
<evidence type="ECO:0000256" key="13">
    <source>
        <dbReference type="PIRSR" id="PIRSR036893-52"/>
    </source>
</evidence>
<dbReference type="Proteomes" id="UP000262073">
    <property type="component" value="Chromosome"/>
</dbReference>
<evidence type="ECO:0000256" key="1">
    <source>
        <dbReference type="ARBA" id="ARBA00004459"/>
    </source>
</evidence>
<dbReference type="PANTHER" id="PTHR10612">
    <property type="entry name" value="APOLIPOPROTEIN D"/>
    <property type="match status" value="1"/>
</dbReference>
<keyword evidence="9 12" id="KW-0449">Lipoprotein</keyword>
<dbReference type="Pfam" id="PF08212">
    <property type="entry name" value="Lipocalin_2"/>
    <property type="match status" value="1"/>
</dbReference>
<evidence type="ECO:0000256" key="3">
    <source>
        <dbReference type="ARBA" id="ARBA00011738"/>
    </source>
</evidence>
<evidence type="ECO:0000259" key="14">
    <source>
        <dbReference type="Pfam" id="PF08212"/>
    </source>
</evidence>
<evidence type="ECO:0000256" key="10">
    <source>
        <dbReference type="ARBA" id="ARBA00057024"/>
    </source>
</evidence>
<evidence type="ECO:0000256" key="4">
    <source>
        <dbReference type="ARBA" id="ARBA00022729"/>
    </source>
</evidence>
<evidence type="ECO:0000256" key="9">
    <source>
        <dbReference type="ARBA" id="ARBA00023288"/>
    </source>
</evidence>
<dbReference type="InterPro" id="IPR012674">
    <property type="entry name" value="Calycin"/>
</dbReference>
<organism evidence="15 16">
    <name type="scientific">Salinimonas sediminis</name>
    <dbReference type="NCBI Taxonomy" id="2303538"/>
    <lineage>
        <taxon>Bacteria</taxon>
        <taxon>Pseudomonadati</taxon>
        <taxon>Pseudomonadota</taxon>
        <taxon>Gammaproteobacteria</taxon>
        <taxon>Alteromonadales</taxon>
        <taxon>Alteromonadaceae</taxon>
        <taxon>Alteromonas/Salinimonas group</taxon>
        <taxon>Salinimonas</taxon>
    </lineage>
</organism>
<reference evidence="15 16" key="1">
    <citation type="submission" date="2018-08" db="EMBL/GenBank/DDBJ databases">
        <title>Salinimonas sediminis sp. nov., a piezophilic bacterium isolated from a deep-sea sediment sample from the New Britain Trench.</title>
        <authorList>
            <person name="Cao J."/>
        </authorList>
    </citation>
    <scope>NUCLEOTIDE SEQUENCE [LARGE SCALE GENOMIC DNA]</scope>
    <source>
        <strain evidence="15 16">N102</strain>
    </source>
</reference>
<comment type="function">
    <text evidence="10 12">Involved in the storage or transport of lipids necessary for membrane maintenance under stressful conditions. Displays a binding preference for lysophospholipids.</text>
</comment>
<evidence type="ECO:0000256" key="6">
    <source>
        <dbReference type="ARBA" id="ARBA00023136"/>
    </source>
</evidence>
<evidence type="ECO:0000256" key="8">
    <source>
        <dbReference type="ARBA" id="ARBA00023237"/>
    </source>
</evidence>
<dbReference type="InterPro" id="IPR022271">
    <property type="entry name" value="Lipocalin_ApoD"/>
</dbReference>
<dbReference type="Gene3D" id="2.40.128.20">
    <property type="match status" value="1"/>
</dbReference>
<evidence type="ECO:0000256" key="11">
    <source>
        <dbReference type="ARBA" id="ARBA00071217"/>
    </source>
</evidence>
<comment type="similarity">
    <text evidence="2 12">Belongs to the calycin superfamily. Lipocalin family.</text>
</comment>